<keyword evidence="3" id="KW-1185">Reference proteome</keyword>
<proteinExistence type="predicted"/>
<keyword evidence="1" id="KW-0812">Transmembrane</keyword>
<evidence type="ECO:0000313" key="3">
    <source>
        <dbReference type="Proteomes" id="UP000823388"/>
    </source>
</evidence>
<organism evidence="2 3">
    <name type="scientific">Panicum virgatum</name>
    <name type="common">Blackwell switchgrass</name>
    <dbReference type="NCBI Taxonomy" id="38727"/>
    <lineage>
        <taxon>Eukaryota</taxon>
        <taxon>Viridiplantae</taxon>
        <taxon>Streptophyta</taxon>
        <taxon>Embryophyta</taxon>
        <taxon>Tracheophyta</taxon>
        <taxon>Spermatophyta</taxon>
        <taxon>Magnoliopsida</taxon>
        <taxon>Liliopsida</taxon>
        <taxon>Poales</taxon>
        <taxon>Poaceae</taxon>
        <taxon>PACMAD clade</taxon>
        <taxon>Panicoideae</taxon>
        <taxon>Panicodae</taxon>
        <taxon>Paniceae</taxon>
        <taxon>Panicinae</taxon>
        <taxon>Panicum</taxon>
        <taxon>Panicum sect. Hiantes</taxon>
    </lineage>
</organism>
<sequence>MIANIMIRSAATNNSANILPFFRKEDKEFSSCFIVAVVLLFSVYPISLILKTGYNDEQVLEGDVRYTHHDGDMRFSARFTELHELVWWIKTKISECCPCRQSNLQH</sequence>
<accession>A0A8T0RGI5</accession>
<evidence type="ECO:0000313" key="2">
    <source>
        <dbReference type="EMBL" id="KAG2584236.1"/>
    </source>
</evidence>
<comment type="caution">
    <text evidence="2">The sequence shown here is derived from an EMBL/GenBank/DDBJ whole genome shotgun (WGS) entry which is preliminary data.</text>
</comment>
<name>A0A8T0RGI5_PANVG</name>
<feature type="transmembrane region" description="Helical" evidence="1">
    <location>
        <begin position="29"/>
        <end position="50"/>
    </location>
</feature>
<protein>
    <submittedName>
        <fullName evidence="2">Uncharacterized protein</fullName>
    </submittedName>
</protein>
<dbReference type="Proteomes" id="UP000823388">
    <property type="component" value="Chromosome 6K"/>
</dbReference>
<keyword evidence="1" id="KW-0472">Membrane</keyword>
<reference evidence="2" key="1">
    <citation type="submission" date="2020-05" db="EMBL/GenBank/DDBJ databases">
        <title>WGS assembly of Panicum virgatum.</title>
        <authorList>
            <person name="Lovell J.T."/>
            <person name="Jenkins J."/>
            <person name="Shu S."/>
            <person name="Juenger T.E."/>
            <person name="Schmutz J."/>
        </authorList>
    </citation>
    <scope>NUCLEOTIDE SEQUENCE</scope>
    <source>
        <strain evidence="2">AP13</strain>
    </source>
</reference>
<gene>
    <name evidence="2" type="ORF">PVAP13_6KG284706</name>
</gene>
<keyword evidence="1" id="KW-1133">Transmembrane helix</keyword>
<dbReference type="EMBL" id="CM029047">
    <property type="protein sequence ID" value="KAG2584236.1"/>
    <property type="molecule type" value="Genomic_DNA"/>
</dbReference>
<dbReference type="AlphaFoldDB" id="A0A8T0RGI5"/>
<evidence type="ECO:0000256" key="1">
    <source>
        <dbReference type="SAM" id="Phobius"/>
    </source>
</evidence>